<reference evidence="2 3" key="1">
    <citation type="submission" date="2016-08" db="EMBL/GenBank/DDBJ databases">
        <title>New Insights into Marine Group III Euryarchaeota, from dark to light.</title>
        <authorList>
            <person name="Haro-Moreno J.M."/>
            <person name="Rodriguez-Valera F."/>
            <person name="Lopez-Garcia P."/>
            <person name="Moreira D."/>
            <person name="Martin-Cuadrado A.B."/>
        </authorList>
    </citation>
    <scope>NUCLEOTIDE SEQUENCE [LARGE SCALE GENOMIC DNA]</scope>
    <source>
        <strain evidence="2">CG-Epi4</strain>
    </source>
</reference>
<sequence length="135" mass="15485">MTNSEMEIRGYKPADETFYEYKDEEETPRGTHHTKKDDEDIDNSTIGRYSSGEDFKHWPFKVGNAMTNNVPDAVQHKVNDGGSSGYSSMSHFMDEDGAKEQAWVDRENDSIISLAINNWFGLKDYILSFFPKKES</sequence>
<evidence type="ECO:0000256" key="1">
    <source>
        <dbReference type="SAM" id="MobiDB-lite"/>
    </source>
</evidence>
<feature type="compositionally biased region" description="Basic and acidic residues" evidence="1">
    <location>
        <begin position="1"/>
        <end position="21"/>
    </location>
</feature>
<feature type="region of interest" description="Disordered" evidence="1">
    <location>
        <begin position="1"/>
        <end position="48"/>
    </location>
</feature>
<name>A0A1J5TMQ7_9ARCH</name>
<proteinExistence type="predicted"/>
<gene>
    <name evidence="2" type="ORF">BEU01_02615</name>
</gene>
<accession>A0A1J5TMQ7</accession>
<dbReference type="EMBL" id="MIYX01000006">
    <property type="protein sequence ID" value="OIR21443.1"/>
    <property type="molecule type" value="Genomic_DNA"/>
</dbReference>
<dbReference type="AlphaFoldDB" id="A0A1J5TMQ7"/>
<evidence type="ECO:0000313" key="2">
    <source>
        <dbReference type="EMBL" id="OIR21443.1"/>
    </source>
</evidence>
<organism evidence="2 3">
    <name type="scientific">Marine Group III euryarchaeote CG-Epi4</name>
    <dbReference type="NCBI Taxonomy" id="1888998"/>
    <lineage>
        <taxon>Archaea</taxon>
        <taxon>Methanobacteriati</taxon>
        <taxon>Thermoplasmatota</taxon>
        <taxon>Thermoplasmata</taxon>
        <taxon>Candidatus Thermoprofundales</taxon>
    </lineage>
</organism>
<comment type="caution">
    <text evidence="2">The sequence shown here is derived from an EMBL/GenBank/DDBJ whole genome shotgun (WGS) entry which is preliminary data.</text>
</comment>
<protein>
    <submittedName>
        <fullName evidence="2">Uncharacterized protein</fullName>
    </submittedName>
</protein>
<dbReference type="Proteomes" id="UP000183375">
    <property type="component" value="Unassembled WGS sequence"/>
</dbReference>
<evidence type="ECO:0000313" key="3">
    <source>
        <dbReference type="Proteomes" id="UP000183375"/>
    </source>
</evidence>